<dbReference type="EMBL" id="JANPWB010000010">
    <property type="protein sequence ID" value="KAJ1136235.1"/>
    <property type="molecule type" value="Genomic_DNA"/>
</dbReference>
<dbReference type="AlphaFoldDB" id="A0AAV7QDJ3"/>
<keyword evidence="2" id="KW-1185">Reference proteome</keyword>
<evidence type="ECO:0000313" key="1">
    <source>
        <dbReference type="EMBL" id="KAJ1136235.1"/>
    </source>
</evidence>
<name>A0AAV7QDJ3_PLEWA</name>
<dbReference type="Proteomes" id="UP001066276">
    <property type="component" value="Chromosome 6"/>
</dbReference>
<accession>A0AAV7QDJ3</accession>
<sequence length="88" mass="9555">MQQLRSRRQITVLPAVQPLLPARVARVPSTAGVIRESPQGGDSPLVQLRRSTTYFQAFGQPPGRILHLRQPPGLTASVSEPLGVSRCC</sequence>
<evidence type="ECO:0000313" key="2">
    <source>
        <dbReference type="Proteomes" id="UP001066276"/>
    </source>
</evidence>
<comment type="caution">
    <text evidence="1">The sequence shown here is derived from an EMBL/GenBank/DDBJ whole genome shotgun (WGS) entry which is preliminary data.</text>
</comment>
<reference evidence="1" key="1">
    <citation type="journal article" date="2022" name="bioRxiv">
        <title>Sequencing and chromosome-scale assembly of the giantPleurodeles waltlgenome.</title>
        <authorList>
            <person name="Brown T."/>
            <person name="Elewa A."/>
            <person name="Iarovenko S."/>
            <person name="Subramanian E."/>
            <person name="Araus A.J."/>
            <person name="Petzold A."/>
            <person name="Susuki M."/>
            <person name="Suzuki K.-i.T."/>
            <person name="Hayashi T."/>
            <person name="Toyoda A."/>
            <person name="Oliveira C."/>
            <person name="Osipova E."/>
            <person name="Leigh N.D."/>
            <person name="Simon A."/>
            <person name="Yun M.H."/>
        </authorList>
    </citation>
    <scope>NUCLEOTIDE SEQUENCE</scope>
    <source>
        <strain evidence="1">20211129_DDA</strain>
        <tissue evidence="1">Liver</tissue>
    </source>
</reference>
<proteinExistence type="predicted"/>
<organism evidence="1 2">
    <name type="scientific">Pleurodeles waltl</name>
    <name type="common">Iberian ribbed newt</name>
    <dbReference type="NCBI Taxonomy" id="8319"/>
    <lineage>
        <taxon>Eukaryota</taxon>
        <taxon>Metazoa</taxon>
        <taxon>Chordata</taxon>
        <taxon>Craniata</taxon>
        <taxon>Vertebrata</taxon>
        <taxon>Euteleostomi</taxon>
        <taxon>Amphibia</taxon>
        <taxon>Batrachia</taxon>
        <taxon>Caudata</taxon>
        <taxon>Salamandroidea</taxon>
        <taxon>Salamandridae</taxon>
        <taxon>Pleurodelinae</taxon>
        <taxon>Pleurodeles</taxon>
    </lineage>
</organism>
<protein>
    <submittedName>
        <fullName evidence="1">Uncharacterized protein</fullName>
    </submittedName>
</protein>
<gene>
    <name evidence="1" type="ORF">NDU88_002652</name>
</gene>